<evidence type="ECO:0000313" key="1">
    <source>
        <dbReference type="EMBL" id="OEG70195.1"/>
    </source>
</evidence>
<keyword evidence="2" id="KW-1185">Reference proteome</keyword>
<name>A0A1E5IIG6_ENDTX</name>
<dbReference type="Proteomes" id="UP000095237">
    <property type="component" value="Unassembled WGS sequence"/>
</dbReference>
<dbReference type="EMBL" id="LNVX01000435">
    <property type="protein sequence ID" value="OEG70195.1"/>
    <property type="molecule type" value="Genomic_DNA"/>
</dbReference>
<accession>A0A1E5IIG6</accession>
<sequence>MLEYATIKIDEITEGFTVGTIESNDANRMSFLLLQSLVANHPPMPGDMEFYISSALKNT</sequence>
<proteinExistence type="predicted"/>
<evidence type="ECO:0000313" key="2">
    <source>
        <dbReference type="Proteomes" id="UP000095237"/>
    </source>
</evidence>
<gene>
    <name evidence="1" type="ORF">ATZ36_05725</name>
</gene>
<organism evidence="1 2">
    <name type="scientific">Endomicrobium trichonymphae</name>
    <dbReference type="NCBI Taxonomy" id="1408204"/>
    <lineage>
        <taxon>Bacteria</taxon>
        <taxon>Pseudomonadati</taxon>
        <taxon>Elusimicrobiota</taxon>
        <taxon>Endomicrobiia</taxon>
        <taxon>Endomicrobiales</taxon>
        <taxon>Endomicrobiaceae</taxon>
        <taxon>Candidatus Endomicrobiellum</taxon>
    </lineage>
</organism>
<protein>
    <submittedName>
        <fullName evidence="1">Uncharacterized protein</fullName>
    </submittedName>
</protein>
<comment type="caution">
    <text evidence="1">The sequence shown here is derived from an EMBL/GenBank/DDBJ whole genome shotgun (WGS) entry which is preliminary data.</text>
</comment>
<dbReference type="AlphaFoldDB" id="A0A1E5IIG6"/>
<reference evidence="1 2" key="1">
    <citation type="submission" date="2015-11" db="EMBL/GenBank/DDBJ databases">
        <title>Evidence for parallel genomic evolution in an endosymbiosis of termite gut flagellates.</title>
        <authorList>
            <person name="Zheng H."/>
        </authorList>
    </citation>
    <scope>NUCLEOTIDE SEQUENCE [LARGE SCALE GENOMIC DNA]</scope>
    <source>
        <strain evidence="1 2">CET450</strain>
    </source>
</reference>